<gene>
    <name evidence="4" type="ORF">BJ997_002453</name>
    <name evidence="3" type="ORF">GY21_01685</name>
</gene>
<accession>A0A099JUP9</accession>
<evidence type="ECO:0000313" key="3">
    <source>
        <dbReference type="EMBL" id="KGJ81103.1"/>
    </source>
</evidence>
<comment type="caution">
    <text evidence="3">The sequence shown here is derived from an EMBL/GenBank/DDBJ whole genome shotgun (WGS) entry which is preliminary data.</text>
</comment>
<dbReference type="AlphaFoldDB" id="A0A099JUP9"/>
<dbReference type="Pfam" id="PF00496">
    <property type="entry name" value="SBP_bac_5"/>
    <property type="match status" value="1"/>
</dbReference>
<evidence type="ECO:0000313" key="6">
    <source>
        <dbReference type="Proteomes" id="UP000561726"/>
    </source>
</evidence>
<dbReference type="PANTHER" id="PTHR30290:SF65">
    <property type="entry name" value="MONOACYL PHOSPHATIDYLINOSITOL TETRAMANNOSIDE-BINDING PROTEIN LPQW-RELATED"/>
    <property type="match status" value="1"/>
</dbReference>
<dbReference type="EMBL" id="JACHBQ010000001">
    <property type="protein sequence ID" value="MBB5641905.1"/>
    <property type="molecule type" value="Genomic_DNA"/>
</dbReference>
<evidence type="ECO:0000256" key="1">
    <source>
        <dbReference type="SAM" id="SignalP"/>
    </source>
</evidence>
<dbReference type="OrthoDB" id="7888869at2"/>
<dbReference type="InterPro" id="IPR030678">
    <property type="entry name" value="Peptide/Ni-bd"/>
</dbReference>
<dbReference type="PANTHER" id="PTHR30290">
    <property type="entry name" value="PERIPLASMIC BINDING COMPONENT OF ABC TRANSPORTER"/>
    <property type="match status" value="1"/>
</dbReference>
<dbReference type="Gene3D" id="3.10.105.10">
    <property type="entry name" value="Dipeptide-binding Protein, Domain 3"/>
    <property type="match status" value="1"/>
</dbReference>
<dbReference type="Proteomes" id="UP000029864">
    <property type="component" value="Unassembled WGS sequence"/>
</dbReference>
<protein>
    <submittedName>
        <fullName evidence="4">Peptide/nickel transport system substrate-binding protein</fullName>
    </submittedName>
</protein>
<sequence>MRIRSTVAWVVAAGLLLTGCTASTAESGLDKGTTLTVAVDEAFDSSNPATTYGNSTANLGVGSLTNDWFFSVDDTPAVVRDESFGHYERVSTDPLTVKYTVNSGVKWSDGTAVDAADLLLNWVANSRARDTPGYVPGALADAQTHEIKGDLPADTVYFDSGAQPDSGLGLVHDLPTVSDDNRSITMVYSAPYADWELVFPAALPAHVVGQKALGLTDSAESKKAVSSAITSGDTGPLSRVASVWNSGFNFTEMPADTELMLSTGPYTISGIEAGESVTLTANPEYTGARKPSIETVVLRRIGDPLAAVQALGTGEVDVLSTPATAAVADSLEALENVTSLSGSGGTYEHIDVQAAQSKSGVFDDLRVRQAFLRVVPRQQMVDELVTPVAGDPAVPRDSQVLVPGTPGYAESVKQNGSRAYADVDVPGARALLAAAGVSAPEVCVLYESSNPRRVQEFTLIAASAAQAGFVVTDCGDPDWRELLGAANHYDAALFGWSTPSLAVSATSDTFRTGGSNNFSYFSNPEVDAVTAALGVELDPATQIDLQQRLDTLLWDNAYGLPLFDLPIVTAHSDRVTGVAPSILAPQLLWNLPDWTVDDSR</sequence>
<keyword evidence="1" id="KW-0732">Signal</keyword>
<dbReference type="Proteomes" id="UP000561726">
    <property type="component" value="Unassembled WGS sequence"/>
</dbReference>
<organism evidence="3 5">
    <name type="scientific">Cryobacterium roopkundense</name>
    <dbReference type="NCBI Taxonomy" id="1001240"/>
    <lineage>
        <taxon>Bacteria</taxon>
        <taxon>Bacillati</taxon>
        <taxon>Actinomycetota</taxon>
        <taxon>Actinomycetes</taxon>
        <taxon>Micrococcales</taxon>
        <taxon>Microbacteriaceae</taxon>
        <taxon>Cryobacterium</taxon>
    </lineage>
</organism>
<dbReference type="InterPro" id="IPR039424">
    <property type="entry name" value="SBP_5"/>
</dbReference>
<dbReference type="GO" id="GO:0015833">
    <property type="term" value="P:peptide transport"/>
    <property type="evidence" value="ECO:0007669"/>
    <property type="project" value="TreeGrafter"/>
</dbReference>
<dbReference type="PROSITE" id="PS51257">
    <property type="entry name" value="PROKAR_LIPOPROTEIN"/>
    <property type="match status" value="1"/>
</dbReference>
<dbReference type="GO" id="GO:0042597">
    <property type="term" value="C:periplasmic space"/>
    <property type="evidence" value="ECO:0007669"/>
    <property type="project" value="UniProtKB-ARBA"/>
</dbReference>
<evidence type="ECO:0000313" key="4">
    <source>
        <dbReference type="EMBL" id="MBB5641905.1"/>
    </source>
</evidence>
<feature type="chain" id="PRO_5033216017" evidence="1">
    <location>
        <begin position="25"/>
        <end position="600"/>
    </location>
</feature>
<dbReference type="InterPro" id="IPR000914">
    <property type="entry name" value="SBP_5_dom"/>
</dbReference>
<dbReference type="eggNOG" id="COG0747">
    <property type="taxonomic scope" value="Bacteria"/>
</dbReference>
<feature type="signal peptide" evidence="1">
    <location>
        <begin position="1"/>
        <end position="24"/>
    </location>
</feature>
<dbReference type="CDD" id="cd08501">
    <property type="entry name" value="PBP2_Lpqw"/>
    <property type="match status" value="1"/>
</dbReference>
<dbReference type="SUPFAM" id="SSF53850">
    <property type="entry name" value="Periplasmic binding protein-like II"/>
    <property type="match status" value="1"/>
</dbReference>
<dbReference type="Gene3D" id="3.40.190.10">
    <property type="entry name" value="Periplasmic binding protein-like II"/>
    <property type="match status" value="1"/>
</dbReference>
<dbReference type="PIRSF" id="PIRSF002741">
    <property type="entry name" value="MppA"/>
    <property type="match status" value="1"/>
</dbReference>
<reference evidence="4 6" key="2">
    <citation type="submission" date="2020-08" db="EMBL/GenBank/DDBJ databases">
        <title>Sequencing the genomes of 1000 actinobacteria strains.</title>
        <authorList>
            <person name="Klenk H.-P."/>
        </authorList>
    </citation>
    <scope>NUCLEOTIDE SEQUENCE [LARGE SCALE GENOMIC DNA]</scope>
    <source>
        <strain evidence="4 6">DSM 21065</strain>
    </source>
</reference>
<dbReference type="GO" id="GO:1904680">
    <property type="term" value="F:peptide transmembrane transporter activity"/>
    <property type="evidence" value="ECO:0007669"/>
    <property type="project" value="TreeGrafter"/>
</dbReference>
<dbReference type="EMBL" id="JPXF01000004">
    <property type="protein sequence ID" value="KGJ81103.1"/>
    <property type="molecule type" value="Genomic_DNA"/>
</dbReference>
<name>A0A099JUP9_9MICO</name>
<dbReference type="RefSeq" id="WP_035834807.1">
    <property type="nucleotide sequence ID" value="NZ_JACHBQ010000001.1"/>
</dbReference>
<evidence type="ECO:0000259" key="2">
    <source>
        <dbReference type="Pfam" id="PF00496"/>
    </source>
</evidence>
<keyword evidence="5" id="KW-1185">Reference proteome</keyword>
<evidence type="ECO:0000313" key="5">
    <source>
        <dbReference type="Proteomes" id="UP000029864"/>
    </source>
</evidence>
<dbReference type="GO" id="GO:0043190">
    <property type="term" value="C:ATP-binding cassette (ABC) transporter complex"/>
    <property type="evidence" value="ECO:0007669"/>
    <property type="project" value="InterPro"/>
</dbReference>
<feature type="domain" description="Solute-binding protein family 5" evidence="2">
    <location>
        <begin position="89"/>
        <end position="516"/>
    </location>
</feature>
<reference evidence="3 5" key="1">
    <citation type="submission" date="2014-08" db="EMBL/GenBank/DDBJ databases">
        <authorList>
            <person name="Sisinthy S."/>
        </authorList>
    </citation>
    <scope>NUCLEOTIDE SEQUENCE [LARGE SCALE GENOMIC DNA]</scope>
    <source>
        <strain evidence="3 5">RuG17</strain>
    </source>
</reference>
<proteinExistence type="predicted"/>
<dbReference type="STRING" id="1001240.GY21_01685"/>